<protein>
    <submittedName>
        <fullName evidence="1">Uncharacterized protein</fullName>
    </submittedName>
</protein>
<dbReference type="AlphaFoldDB" id="A0A0B7AJ38"/>
<dbReference type="EMBL" id="HACG01034124">
    <property type="protein sequence ID" value="CEK80989.1"/>
    <property type="molecule type" value="Transcribed_RNA"/>
</dbReference>
<proteinExistence type="predicted"/>
<evidence type="ECO:0000313" key="1">
    <source>
        <dbReference type="EMBL" id="CEK80989.1"/>
    </source>
</evidence>
<gene>
    <name evidence="1" type="primary">ORF123727</name>
</gene>
<reference evidence="1" key="1">
    <citation type="submission" date="2014-12" db="EMBL/GenBank/DDBJ databases">
        <title>Insight into the proteome of Arion vulgaris.</title>
        <authorList>
            <person name="Aradska J."/>
            <person name="Bulat T."/>
            <person name="Smidak R."/>
            <person name="Sarate P."/>
            <person name="Gangsoo J."/>
            <person name="Sialana F."/>
            <person name="Bilban M."/>
            <person name="Lubec G."/>
        </authorList>
    </citation>
    <scope>NUCLEOTIDE SEQUENCE</scope>
    <source>
        <tissue evidence="1">Skin</tissue>
    </source>
</reference>
<sequence>MGILSNRRLRWLGHVRSMENNHISKQLLFCELSEGKRLQCRPLLRYKDIGKASMKNLPISSSKLADDRVTW</sequence>
<accession>A0A0B7AJ38</accession>
<organism evidence="1">
    <name type="scientific">Arion vulgaris</name>
    <dbReference type="NCBI Taxonomy" id="1028688"/>
    <lineage>
        <taxon>Eukaryota</taxon>
        <taxon>Metazoa</taxon>
        <taxon>Spiralia</taxon>
        <taxon>Lophotrochozoa</taxon>
        <taxon>Mollusca</taxon>
        <taxon>Gastropoda</taxon>
        <taxon>Heterobranchia</taxon>
        <taxon>Euthyneura</taxon>
        <taxon>Panpulmonata</taxon>
        <taxon>Eupulmonata</taxon>
        <taxon>Stylommatophora</taxon>
        <taxon>Helicina</taxon>
        <taxon>Arionoidea</taxon>
        <taxon>Arionidae</taxon>
        <taxon>Arion</taxon>
    </lineage>
</organism>
<name>A0A0B7AJ38_9EUPU</name>